<evidence type="ECO:0000259" key="2">
    <source>
        <dbReference type="Pfam" id="PF14351"/>
    </source>
</evidence>
<feature type="transmembrane region" description="Helical" evidence="1">
    <location>
        <begin position="148"/>
        <end position="168"/>
    </location>
</feature>
<dbReference type="InterPro" id="IPR025513">
    <property type="entry name" value="DUF4401"/>
</dbReference>
<feature type="transmembrane region" description="Helical" evidence="1">
    <location>
        <begin position="334"/>
        <end position="353"/>
    </location>
</feature>
<keyword evidence="1" id="KW-0472">Membrane</keyword>
<dbReference type="EMBL" id="JAAEAA010000021">
    <property type="protein sequence ID" value="NDK57188.1"/>
    <property type="molecule type" value="Genomic_DNA"/>
</dbReference>
<name>A0A6B2H4Y9_9BACT</name>
<feature type="transmembrane region" description="Helical" evidence="1">
    <location>
        <begin position="99"/>
        <end position="121"/>
    </location>
</feature>
<feature type="transmembrane region" description="Helical" evidence="1">
    <location>
        <begin position="174"/>
        <end position="190"/>
    </location>
</feature>
<feature type="transmembrane region" description="Helical" evidence="1">
    <location>
        <begin position="236"/>
        <end position="256"/>
    </location>
</feature>
<feature type="domain" description="DUF4401" evidence="2">
    <location>
        <begin position="45"/>
        <end position="352"/>
    </location>
</feature>
<dbReference type="Pfam" id="PF14351">
    <property type="entry name" value="DUF4401"/>
    <property type="match status" value="1"/>
</dbReference>
<accession>A0A6B2H4Y9</accession>
<gene>
    <name evidence="3" type="ORF">GWO68_14785</name>
</gene>
<dbReference type="Proteomes" id="UP000478546">
    <property type="component" value="Unassembled WGS sequence"/>
</dbReference>
<keyword evidence="4" id="KW-1185">Reference proteome</keyword>
<evidence type="ECO:0000313" key="4">
    <source>
        <dbReference type="Proteomes" id="UP000478546"/>
    </source>
</evidence>
<feature type="transmembrane region" description="Helical" evidence="1">
    <location>
        <begin position="211"/>
        <end position="230"/>
    </location>
</feature>
<dbReference type="AlphaFoldDB" id="A0A6B2H4Y9"/>
<feature type="transmembrane region" description="Helical" evidence="1">
    <location>
        <begin position="304"/>
        <end position="322"/>
    </location>
</feature>
<feature type="transmembrane region" description="Helical" evidence="1">
    <location>
        <begin position="127"/>
        <end position="143"/>
    </location>
</feature>
<feature type="transmembrane region" description="Helical" evidence="1">
    <location>
        <begin position="71"/>
        <end position="92"/>
    </location>
</feature>
<protein>
    <submittedName>
        <fullName evidence="3">DUF4401 domain-containing protein</fullName>
    </submittedName>
</protein>
<feature type="transmembrane region" description="Helical" evidence="1">
    <location>
        <begin position="45"/>
        <end position="65"/>
    </location>
</feature>
<dbReference type="RefSeq" id="WP_162347250.1">
    <property type="nucleotide sequence ID" value="NZ_JAAEAA010000021.1"/>
</dbReference>
<proteinExistence type="predicted"/>
<keyword evidence="1" id="KW-0812">Transmembrane</keyword>
<evidence type="ECO:0000313" key="3">
    <source>
        <dbReference type="EMBL" id="NDK57188.1"/>
    </source>
</evidence>
<reference evidence="3 4" key="1">
    <citation type="submission" date="2020-01" db="EMBL/GenBank/DDBJ databases">
        <authorList>
            <person name="Kim M.K."/>
        </authorList>
    </citation>
    <scope>NUCLEOTIDE SEQUENCE [LARGE SCALE GENOMIC DNA]</scope>
    <source>
        <strain evidence="3 4">BT213</strain>
    </source>
</reference>
<organism evidence="3 4">
    <name type="scientific">Pontibacter fetidus</name>
    <dbReference type="NCBI Taxonomy" id="2700082"/>
    <lineage>
        <taxon>Bacteria</taxon>
        <taxon>Pseudomonadati</taxon>
        <taxon>Bacteroidota</taxon>
        <taxon>Cytophagia</taxon>
        <taxon>Cytophagales</taxon>
        <taxon>Hymenobacteraceae</taxon>
        <taxon>Pontibacter</taxon>
    </lineage>
</organism>
<comment type="caution">
    <text evidence="3">The sequence shown here is derived from an EMBL/GenBank/DDBJ whole genome shotgun (WGS) entry which is preliminary data.</text>
</comment>
<feature type="transmembrane region" description="Helical" evidence="1">
    <location>
        <begin position="268"/>
        <end position="298"/>
    </location>
</feature>
<sequence length="358" mass="39379">MAQFSNEKLQRVLQTIAHEEGNSFTYDAAEIETEARYSSSRYTNLPIKLLTIFGGFLATLFFMGFLFSTGLYNSTVALLVFGVAFIVGSEVISRLRHDLLLDAVSVSLNITGYLLFGMGVSELNSDVTLALLLAGIAAIFIVVSGSMVLLFLATLVFWGSLVSLPLIFEMPELLYVHVGVMAAILVYLSLHEARLIAQHPRLNKLYAPVRIGSVFSFIGLLILLAHHTLLPEKLEYLWVASLLLIVALLVVLRRIMHDNGVTDSKTQTIVYTCCIALLAPTILTPSLAGALLVVLASFYIGHHLSFIVGLLALGYFIILYYYNLQLTLLAKSGILVLTGCLFLGGLYLLNRYLRNHAN</sequence>
<keyword evidence="1" id="KW-1133">Transmembrane helix</keyword>
<evidence type="ECO:0000256" key="1">
    <source>
        <dbReference type="SAM" id="Phobius"/>
    </source>
</evidence>